<proteinExistence type="predicted"/>
<evidence type="ECO:0000313" key="1">
    <source>
        <dbReference type="EMBL" id="KAJ8881792.1"/>
    </source>
</evidence>
<sequence>MKLYNSQYHRTIKMWPEKVKDNSLMKTVYNFSKEYDKKKPKFKIGHFISISKVKIMFEKKYTVNWLFEILKIISIKHLYAQVYYLEKLQWRTDKRRKTDRSLVRWKGFTKSHDSWVLNKCLTRFTLYGNQTQYRLGHRSSRVPILVVVQRQPPQSTGAPPNVPCACFAWSQPTANHSTPFRVGRGRRGNPTAWEDPTALELSVKDTGERVRGGFIVCSQQQAWCGGVTVPLPGCLLPLLTFRGRGSQTPEEFGGSGYPFQAALLSVPQGTSIVVTPAVPIGGE</sequence>
<protein>
    <recommendedName>
        <fullName evidence="3">Chromo domain-containing protein</fullName>
    </recommendedName>
</protein>
<gene>
    <name evidence="1" type="ORF">PR048_018278</name>
</gene>
<keyword evidence="2" id="KW-1185">Reference proteome</keyword>
<comment type="caution">
    <text evidence="1">The sequence shown here is derived from an EMBL/GenBank/DDBJ whole genome shotgun (WGS) entry which is preliminary data.</text>
</comment>
<organism evidence="1 2">
    <name type="scientific">Dryococelus australis</name>
    <dbReference type="NCBI Taxonomy" id="614101"/>
    <lineage>
        <taxon>Eukaryota</taxon>
        <taxon>Metazoa</taxon>
        <taxon>Ecdysozoa</taxon>
        <taxon>Arthropoda</taxon>
        <taxon>Hexapoda</taxon>
        <taxon>Insecta</taxon>
        <taxon>Pterygota</taxon>
        <taxon>Neoptera</taxon>
        <taxon>Polyneoptera</taxon>
        <taxon>Phasmatodea</taxon>
        <taxon>Verophasmatodea</taxon>
        <taxon>Anareolatae</taxon>
        <taxon>Phasmatidae</taxon>
        <taxon>Eurycanthinae</taxon>
        <taxon>Dryococelus</taxon>
    </lineage>
</organism>
<reference evidence="1 2" key="1">
    <citation type="submission" date="2023-02" db="EMBL/GenBank/DDBJ databases">
        <title>LHISI_Scaffold_Assembly.</title>
        <authorList>
            <person name="Stuart O.P."/>
            <person name="Cleave R."/>
            <person name="Magrath M.J.L."/>
            <person name="Mikheyev A.S."/>
        </authorList>
    </citation>
    <scope>NUCLEOTIDE SEQUENCE [LARGE SCALE GENOMIC DNA]</scope>
    <source>
        <strain evidence="1">Daus_M_001</strain>
        <tissue evidence="1">Leg muscle</tissue>
    </source>
</reference>
<evidence type="ECO:0008006" key="3">
    <source>
        <dbReference type="Google" id="ProtNLM"/>
    </source>
</evidence>
<evidence type="ECO:0000313" key="2">
    <source>
        <dbReference type="Proteomes" id="UP001159363"/>
    </source>
</evidence>
<name>A0ABQ9HBT4_9NEOP</name>
<dbReference type="Proteomes" id="UP001159363">
    <property type="component" value="Chromosome 5"/>
</dbReference>
<accession>A0ABQ9HBT4</accession>
<dbReference type="EMBL" id="JARBHB010000006">
    <property type="protein sequence ID" value="KAJ8881792.1"/>
    <property type="molecule type" value="Genomic_DNA"/>
</dbReference>